<evidence type="ECO:0000256" key="2">
    <source>
        <dbReference type="ARBA" id="ARBA00022730"/>
    </source>
</evidence>
<name>A0A478FS00_9MOLU</name>
<evidence type="ECO:0000313" key="7">
    <source>
        <dbReference type="EMBL" id="GCE63977.1"/>
    </source>
</evidence>
<dbReference type="AlphaFoldDB" id="A0A478FS00"/>
<gene>
    <name evidence="7" type="primary">rplC</name>
    <name evidence="7" type="ORF">MHSWG343_09840</name>
</gene>
<evidence type="ECO:0000313" key="8">
    <source>
        <dbReference type="Proteomes" id="UP000324831"/>
    </source>
</evidence>
<protein>
    <recommendedName>
        <fullName evidence="6">50S ribosomal protein L3</fullName>
    </recommendedName>
</protein>
<dbReference type="PANTHER" id="PTHR11229">
    <property type="entry name" value="50S RIBOSOMAL PROTEIN L3"/>
    <property type="match status" value="1"/>
</dbReference>
<dbReference type="InterPro" id="IPR000597">
    <property type="entry name" value="Ribosomal_uL3"/>
</dbReference>
<dbReference type="InterPro" id="IPR019927">
    <property type="entry name" value="Ribosomal_uL3_bac/org-type"/>
</dbReference>
<keyword evidence="5" id="KW-0687">Ribonucleoprotein</keyword>
<dbReference type="Proteomes" id="UP000324831">
    <property type="component" value="Unassembled WGS sequence"/>
</dbReference>
<dbReference type="Gene3D" id="3.30.160.810">
    <property type="match status" value="1"/>
</dbReference>
<sequence length="227" mass="24979">MTQLFSETGELVPVTVIEVAPNLVVDIKTQERNKYSAVVVGYGEIREKLVNKPLTGQYKKAGKGVRRHVYELKGLDSSKYQIGDSISFENLFKIGDLIDVQGTTKGHGFTGAIKLWNFRCGPKSHGAGYPHRFGGSLETGRGGSAAQKVWKGKKMGGRYGSELVTAVNLEIVHTDQEKKLIFLRGCVPGKPEGIVKLKPTTRKRKQVSAPFKIYKNKSIDESASVQQ</sequence>
<accession>A0A478FS00</accession>
<dbReference type="Gene3D" id="2.40.30.10">
    <property type="entry name" value="Translation factors"/>
    <property type="match status" value="1"/>
</dbReference>
<comment type="similarity">
    <text evidence="1">Belongs to the universal ribosomal protein uL3 family.</text>
</comment>
<evidence type="ECO:0000256" key="5">
    <source>
        <dbReference type="ARBA" id="ARBA00023274"/>
    </source>
</evidence>
<dbReference type="InterPro" id="IPR009000">
    <property type="entry name" value="Transl_B-barrel_sf"/>
</dbReference>
<evidence type="ECO:0000256" key="3">
    <source>
        <dbReference type="ARBA" id="ARBA00022884"/>
    </source>
</evidence>
<dbReference type="NCBIfam" id="TIGR03625">
    <property type="entry name" value="L3_bact"/>
    <property type="match status" value="1"/>
</dbReference>
<proteinExistence type="inferred from homology"/>
<dbReference type="GO" id="GO:0022625">
    <property type="term" value="C:cytosolic large ribosomal subunit"/>
    <property type="evidence" value="ECO:0007669"/>
    <property type="project" value="TreeGrafter"/>
</dbReference>
<keyword evidence="3" id="KW-0694">RNA-binding</keyword>
<keyword evidence="4 7" id="KW-0689">Ribosomal protein</keyword>
<dbReference type="GO" id="GO:0019843">
    <property type="term" value="F:rRNA binding"/>
    <property type="evidence" value="ECO:0007669"/>
    <property type="project" value="UniProtKB-KW"/>
</dbReference>
<evidence type="ECO:0000256" key="4">
    <source>
        <dbReference type="ARBA" id="ARBA00022980"/>
    </source>
</evidence>
<comment type="caution">
    <text evidence="7">The sequence shown here is derived from an EMBL/GenBank/DDBJ whole genome shotgun (WGS) entry which is preliminary data.</text>
</comment>
<dbReference type="Pfam" id="PF00297">
    <property type="entry name" value="Ribosomal_L3"/>
    <property type="match status" value="1"/>
</dbReference>
<evidence type="ECO:0000256" key="1">
    <source>
        <dbReference type="ARBA" id="ARBA00006540"/>
    </source>
</evidence>
<keyword evidence="2" id="KW-0699">rRNA-binding</keyword>
<dbReference type="GO" id="GO:0006412">
    <property type="term" value="P:translation"/>
    <property type="evidence" value="ECO:0007669"/>
    <property type="project" value="UniProtKB-UniRule"/>
</dbReference>
<evidence type="ECO:0000256" key="6">
    <source>
        <dbReference type="NCBIfam" id="TIGR03625"/>
    </source>
</evidence>
<dbReference type="SUPFAM" id="SSF50447">
    <property type="entry name" value="Translation proteins"/>
    <property type="match status" value="1"/>
</dbReference>
<reference evidence="7 8" key="1">
    <citation type="submission" date="2019-01" db="EMBL/GenBank/DDBJ databases">
        <title>Draft genome sequences of Candidatus Mycoplasma haemohominis SWG34-3 identified from a patient with pyrexia, anemia and liver dysfunction.</title>
        <authorList>
            <person name="Sekizuka T."/>
            <person name="Hattori N."/>
            <person name="Katano H."/>
            <person name="Takuma T."/>
            <person name="Ito T."/>
            <person name="Arai N."/>
            <person name="Yanai R."/>
            <person name="Ishii S."/>
            <person name="Miura Y."/>
            <person name="Tokunaga T."/>
            <person name="Watanabe H."/>
            <person name="Nomura N."/>
            <person name="Eguchi J."/>
            <person name="Arai T."/>
            <person name="Hasegawa H."/>
            <person name="Nakamaki T."/>
            <person name="Wakita T."/>
            <person name="Niki Y."/>
            <person name="Kuroda M."/>
        </authorList>
    </citation>
    <scope>NUCLEOTIDE SEQUENCE [LARGE SCALE GENOMIC DNA]</scope>
    <source>
        <strain evidence="7">SWG34-3</strain>
    </source>
</reference>
<organism evidence="7 8">
    <name type="scientific">Candidatus Mycoplasma haematohominis</name>
    <dbReference type="NCBI Taxonomy" id="1494318"/>
    <lineage>
        <taxon>Bacteria</taxon>
        <taxon>Bacillati</taxon>
        <taxon>Mycoplasmatota</taxon>
        <taxon>Mollicutes</taxon>
        <taxon>Mycoplasmataceae</taxon>
        <taxon>Mycoplasma</taxon>
    </lineage>
</organism>
<dbReference type="EMBL" id="BIMN01000006">
    <property type="protein sequence ID" value="GCE63977.1"/>
    <property type="molecule type" value="Genomic_DNA"/>
</dbReference>
<dbReference type="PANTHER" id="PTHR11229:SF16">
    <property type="entry name" value="LARGE RIBOSOMAL SUBUNIT PROTEIN UL3C"/>
    <property type="match status" value="1"/>
</dbReference>
<dbReference type="GO" id="GO:0003735">
    <property type="term" value="F:structural constituent of ribosome"/>
    <property type="evidence" value="ECO:0007669"/>
    <property type="project" value="UniProtKB-UniRule"/>
</dbReference>